<dbReference type="InterPro" id="IPR023271">
    <property type="entry name" value="Aquaporin-like"/>
</dbReference>
<proteinExistence type="predicted"/>
<evidence type="ECO:0000256" key="2">
    <source>
        <dbReference type="ARBA" id="ARBA00022448"/>
    </source>
</evidence>
<dbReference type="PANTHER" id="PTHR45665:SF9">
    <property type="entry name" value="AQUAPORIN-8"/>
    <property type="match status" value="1"/>
</dbReference>
<dbReference type="Gene3D" id="1.20.1080.10">
    <property type="entry name" value="Glycerol uptake facilitator protein"/>
    <property type="match status" value="1"/>
</dbReference>
<protein>
    <submittedName>
        <fullName evidence="8">MIP family channel protein (GLPF)</fullName>
    </submittedName>
</protein>
<organism evidence="8">
    <name type="scientific">uncultured marine group II/III euryarchaeote KM3_176_D12</name>
    <dbReference type="NCBI Taxonomy" id="1457936"/>
    <lineage>
        <taxon>Archaea</taxon>
        <taxon>Methanobacteriati</taxon>
        <taxon>Methanobacteriota</taxon>
        <taxon>environmental samples</taxon>
    </lineage>
</organism>
<comment type="subcellular location">
    <subcellularLocation>
        <location evidence="1">Endomembrane system</location>
        <topology evidence="1">Multi-pass membrane protein</topology>
    </subcellularLocation>
</comment>
<dbReference type="GO" id="GO:0019755">
    <property type="term" value="P:one-carbon compound transport"/>
    <property type="evidence" value="ECO:0007669"/>
    <property type="project" value="UniProtKB-ARBA"/>
</dbReference>
<feature type="transmembrane region" description="Helical" evidence="7">
    <location>
        <begin position="45"/>
        <end position="72"/>
    </location>
</feature>
<dbReference type="GO" id="GO:0015250">
    <property type="term" value="F:water channel activity"/>
    <property type="evidence" value="ECO:0007669"/>
    <property type="project" value="TreeGrafter"/>
</dbReference>
<dbReference type="PANTHER" id="PTHR45665">
    <property type="entry name" value="AQUAPORIN-8"/>
    <property type="match status" value="1"/>
</dbReference>
<evidence type="ECO:0000256" key="4">
    <source>
        <dbReference type="ARBA" id="ARBA00022737"/>
    </source>
</evidence>
<dbReference type="GO" id="GO:0016020">
    <property type="term" value="C:membrane"/>
    <property type="evidence" value="ECO:0007669"/>
    <property type="project" value="InterPro"/>
</dbReference>
<evidence type="ECO:0000256" key="1">
    <source>
        <dbReference type="ARBA" id="ARBA00004127"/>
    </source>
</evidence>
<gene>
    <name evidence="8" type="primary">GLPF</name>
</gene>
<evidence type="ECO:0000256" key="3">
    <source>
        <dbReference type="ARBA" id="ARBA00022692"/>
    </source>
</evidence>
<reference evidence="8" key="1">
    <citation type="journal article" date="2014" name="Genome Biol. Evol.">
        <title>Pangenome evidence for extensive interdomain horizontal transfer affecting lineage core and shell genes in uncultured planktonic thaumarchaeota and euryarchaeota.</title>
        <authorList>
            <person name="Deschamps P."/>
            <person name="Zivanovic Y."/>
            <person name="Moreira D."/>
            <person name="Rodriguez-Valera F."/>
            <person name="Lopez-Garcia P."/>
        </authorList>
    </citation>
    <scope>NUCLEOTIDE SEQUENCE</scope>
</reference>
<feature type="transmembrane region" description="Helical" evidence="7">
    <location>
        <begin position="84"/>
        <end position="103"/>
    </location>
</feature>
<dbReference type="Pfam" id="PF00230">
    <property type="entry name" value="MIP"/>
    <property type="match status" value="1"/>
</dbReference>
<dbReference type="InterPro" id="IPR034294">
    <property type="entry name" value="Aquaporin_transptr"/>
</dbReference>
<dbReference type="PRINTS" id="PR00783">
    <property type="entry name" value="MINTRINSICP"/>
</dbReference>
<keyword evidence="4" id="KW-0677">Repeat</keyword>
<dbReference type="GO" id="GO:0005737">
    <property type="term" value="C:cytoplasm"/>
    <property type="evidence" value="ECO:0007669"/>
    <property type="project" value="UniProtKB-ARBA"/>
</dbReference>
<evidence type="ECO:0000256" key="5">
    <source>
        <dbReference type="ARBA" id="ARBA00022989"/>
    </source>
</evidence>
<dbReference type="AlphaFoldDB" id="A0A075GNW0"/>
<dbReference type="EMBL" id="KF900718">
    <property type="protein sequence ID" value="AIF04780.1"/>
    <property type="molecule type" value="Genomic_DNA"/>
</dbReference>
<dbReference type="GO" id="GO:0012505">
    <property type="term" value="C:endomembrane system"/>
    <property type="evidence" value="ECO:0007669"/>
    <property type="project" value="UniProtKB-SubCell"/>
</dbReference>
<feature type="transmembrane region" description="Helical" evidence="7">
    <location>
        <begin position="200"/>
        <end position="218"/>
    </location>
</feature>
<evidence type="ECO:0000313" key="8">
    <source>
        <dbReference type="EMBL" id="AIF04780.1"/>
    </source>
</evidence>
<dbReference type="InterPro" id="IPR000425">
    <property type="entry name" value="MIP"/>
</dbReference>
<keyword evidence="2" id="KW-0813">Transport</keyword>
<name>A0A075GNW0_9EURY</name>
<dbReference type="InterPro" id="IPR022357">
    <property type="entry name" value="MIP_CS"/>
</dbReference>
<dbReference type="SUPFAM" id="SSF81338">
    <property type="entry name" value="Aquaporin-like"/>
    <property type="match status" value="1"/>
</dbReference>
<keyword evidence="6 7" id="KW-0472">Membrane</keyword>
<accession>A0A075GNW0</accession>
<evidence type="ECO:0000256" key="7">
    <source>
        <dbReference type="SAM" id="Phobius"/>
    </source>
</evidence>
<keyword evidence="5 7" id="KW-1133">Transmembrane helix</keyword>
<feature type="transmembrane region" description="Helical" evidence="7">
    <location>
        <begin position="156"/>
        <end position="180"/>
    </location>
</feature>
<feature type="transmembrane region" description="Helical" evidence="7">
    <location>
        <begin position="12"/>
        <end position="33"/>
    </location>
</feature>
<dbReference type="PROSITE" id="PS00221">
    <property type="entry name" value="MIP"/>
    <property type="match status" value="1"/>
</dbReference>
<feature type="transmembrane region" description="Helical" evidence="7">
    <location>
        <begin position="123"/>
        <end position="144"/>
    </location>
</feature>
<keyword evidence="3 7" id="KW-0812">Transmembrane</keyword>
<sequence>MSDTEVSMESRLICELIGTFALTFIGAGSIMMGGDPTTVALAHGVVLAVVVTATMNISGGHINPAVTIAMMVVKKIDNDAGMKYIAAQLIGAIVAGFALSQLLDGTTMVAAGHGMGTPAPNEGIDLMGVVAIEAILTFLLMFAIWGTAVDPRAPAIGGWGIGMIVAVDIMMGGGITGAAMNPARWMGTWLFTDMADMSHLLMYWAGPLIGALSCSLLYNNYIMAPEDDDAKLRDHDA</sequence>
<evidence type="ECO:0000256" key="6">
    <source>
        <dbReference type="ARBA" id="ARBA00023136"/>
    </source>
</evidence>